<dbReference type="PANTHER" id="PTHR34894">
    <property type="entry name" value="SAM-DEPENDENT METHYLTRANSFERASE RSMI, CONSERVED SITE"/>
    <property type="match status" value="1"/>
</dbReference>
<feature type="compositionally biased region" description="Polar residues" evidence="2">
    <location>
        <begin position="1354"/>
        <end position="1363"/>
    </location>
</feature>
<dbReference type="GeneID" id="7830837"/>
<dbReference type="eggNOG" id="ENOG502SCRG">
    <property type="taxonomic scope" value="Eukaryota"/>
</dbReference>
<feature type="compositionally biased region" description="Low complexity" evidence="2">
    <location>
        <begin position="1364"/>
        <end position="1378"/>
    </location>
</feature>
<reference evidence="4" key="1">
    <citation type="journal article" date="2006" name="PLoS Biol.">
        <title>Macronuclear genome sequence of the ciliate Tetrahymena thermophila, a model eukaryote.</title>
        <authorList>
            <person name="Eisen J.A."/>
            <person name="Coyne R.S."/>
            <person name="Wu M."/>
            <person name="Wu D."/>
            <person name="Thiagarajan M."/>
            <person name="Wortman J.R."/>
            <person name="Badger J.H."/>
            <person name="Ren Q."/>
            <person name="Amedeo P."/>
            <person name="Jones K.M."/>
            <person name="Tallon L.J."/>
            <person name="Delcher A.L."/>
            <person name="Salzberg S.L."/>
            <person name="Silva J.C."/>
            <person name="Haas B.J."/>
            <person name="Majoros W.H."/>
            <person name="Farzad M."/>
            <person name="Carlton J.M."/>
            <person name="Smith R.K. Jr."/>
            <person name="Garg J."/>
            <person name="Pearlman R.E."/>
            <person name="Karrer K.M."/>
            <person name="Sun L."/>
            <person name="Manning G."/>
            <person name="Elde N.C."/>
            <person name="Turkewitz A.P."/>
            <person name="Asai D.J."/>
            <person name="Wilkes D.E."/>
            <person name="Wang Y."/>
            <person name="Cai H."/>
            <person name="Collins K."/>
            <person name="Stewart B.A."/>
            <person name="Lee S.R."/>
            <person name="Wilamowska K."/>
            <person name="Weinberg Z."/>
            <person name="Ruzzo W.L."/>
            <person name="Wloga D."/>
            <person name="Gaertig J."/>
            <person name="Frankel J."/>
            <person name="Tsao C.-C."/>
            <person name="Gorovsky M.A."/>
            <person name="Keeling P.J."/>
            <person name="Waller R.F."/>
            <person name="Patron N.J."/>
            <person name="Cherry J.M."/>
            <person name="Stover N.A."/>
            <person name="Krieger C.J."/>
            <person name="del Toro C."/>
            <person name="Ryder H.F."/>
            <person name="Williamson S.C."/>
            <person name="Barbeau R.A."/>
            <person name="Hamilton E.P."/>
            <person name="Orias E."/>
        </authorList>
    </citation>
    <scope>NUCLEOTIDE SEQUENCE [LARGE SCALE GENOMIC DNA]</scope>
    <source>
        <strain evidence="4">SB210</strain>
    </source>
</reference>
<feature type="compositionally biased region" description="Low complexity" evidence="2">
    <location>
        <begin position="569"/>
        <end position="580"/>
    </location>
</feature>
<dbReference type="InterPro" id="IPR018247">
    <property type="entry name" value="EF_Hand_1_Ca_BS"/>
</dbReference>
<name>I7MEG9_TETTS</name>
<evidence type="ECO:0000256" key="2">
    <source>
        <dbReference type="SAM" id="MobiDB-lite"/>
    </source>
</evidence>
<evidence type="ECO:0000313" key="3">
    <source>
        <dbReference type="EMBL" id="EAR96333.1"/>
    </source>
</evidence>
<feature type="region of interest" description="Disordered" evidence="2">
    <location>
        <begin position="990"/>
        <end position="1025"/>
    </location>
</feature>
<evidence type="ECO:0008006" key="5">
    <source>
        <dbReference type="Google" id="ProtNLM"/>
    </source>
</evidence>
<keyword evidence="1" id="KW-0175">Coiled coil</keyword>
<feature type="region of interest" description="Disordered" evidence="2">
    <location>
        <begin position="1091"/>
        <end position="1147"/>
    </location>
</feature>
<sequence>MSQYEEDSALPFAEIEENPINSNNIYGSKKKNSQNKDELKNSSSLKQNLDNQQTNQQKKQNVQSQNPQQVVAAHEQKRYKRNSSEISGTALPRINGGNHLSQEKVQKKDQQNVGINETNSTMVQNKKNYNLNGNFQVPSKNYNMSQKGGSGITSLSFSNINLLSQNMQINSAKFQKKLYQQISSSSQLQQGLTFTQRVDNLAFPISNYQMAINNSDFSINRMSQKNFRQTTQNFNDQIRRSTMTNSSEVNETFGIVQLMENNQNNIPIVKSHLKEQTHEIHKLITPNAYKALKMKQINSINGGKEGDIKYHQSSIINKCFSPEKQRYSNQNIDEKTGYDFKEEGFENRDFKTLSDIMENQPNQSNKETIQEQIEKLKTQIPKLMSTQKNKKNGFSVTSLQELYEHQFVNNTQNIDKLNSQLQLQLPQINVQTIDSEGFNSSKGKLSQLDKYQVGNSQFNNQINISQFNQNVENTLNESALINQEKVSIIKEMNQKSSNKTNFYGQFISRCLEQSQLDMLNTPLKNLKKKELFETDLEKIKVSSQLLDIIDKQIFQENDQADQMESQFAQNDQDSSSNQSQRQLRKKGVLTQKQKDKLFQVLADTDKIVVHTSQNKDLMVPSERKDVVRLAQWLEEMLEKIYNIKDQDFYEYFENIQLVCSACMSEIIRQISVSLQERGNLVKRVWESFLNLMKQAFEQLTQEKIENEKNLKDEIKQIHKMYLKKLDEYLPEIEKQKKKLEQQETQNKRVVLEFRYLRKKDTKLEKYLKLAKKDLRQLEEDYARLDQDYQKFKLSYEKQEQYYQQALKNQKQVQKSSGISFNKQEEKSEVEYMLNEHIKNYNDITSKAKLGFENFNENYENYNKDIKQLHEKYVQDVKKFQKGNKVPIEDLDQFEENIYSKKAEIDKIMQLDERVIEEIEGNDGITLIIGHCGVQTGPDLLKMTHQSVDTSSLTSFKERTTQTFVAQIDVKEIQTPAEWMAVNIGSTSPINNNGHSIKAQKGQKPSKFSSVSKLNSQNEVEDDDEEIQRKRLEIEQQEQKKLEKIKQLVFKTEDEETQEREKLQQLPFVKQFLIDSPMLQKSGLLLNWKDQNTSQQNEQDNNPSDTYSNSSDDQDDQIDEKENQNNADGIASGGSSPRKSKKIHESLSQTIQNKVEKDLEDLHTLVMSRTSYVTSLCEKIINHQLLKENEIVTIQMIEQFINDSKQIILEEHNRLKRIWERSKKGILDQVKSKIIIAEKDAELQEVQNDKEIIEQQIKFFRKEINLFDDKKSDSSTIIETINKKKNSQSFNSLEDITDEDEFEESNNNLSSQDEDEISEKSQSESTTSLKNDTGILKTEGSISKQEQKKNKLDSVLTQNVNKQRNSVLKKSVNNSSDKSTNALVPPSPLPLQSSPTKTNAPILQIQQNSIQQKRIKKKQTLNPLNRVSISLIEAVQGSKTQQKQDDSSPLITEKRFAPIYQKKDSIFGTLTNQQAIMTSSSILSSSQSSQSSWLKTIQINNKLQSTNISPNSDSAAIFFNKFALKIMVKEISKADKKTVIMKQQNVLRHLQSIYQDKIKSVKNSEEDTNGGSRTLNVVTYDYFLNQFGFKKLAETKLKQFLDSCIYYNINFKIRQFTKLYGINKIMNYDFEDFDFFIKMMIFLEEGSSQQQIQANIYPINRVIEALFRNFENKIPASEMIRLKQELENMKIPDSTAKQKNKFAIDSDHALDILLQALIEEKKLCIQNLQSVYLAGDINCDQVIAYDEYLTLFRHFESGLFNILYVTKFYYQNCDLLDRFTNQRIMSFQKFALTCVQGDLFSKQIQDDYSNKIENYDRIKNIDSLERHWEDKKDVIRLRFVKNGQYKLFYRQMIKRIDDHFALKKEQRNQLEKNTTWFVYRLLDDESKRIMTEQLIDQLIPEEFNILTNFEIDLIKKFCLNA</sequence>
<dbReference type="PROSITE" id="PS00018">
    <property type="entry name" value="EF_HAND_1"/>
    <property type="match status" value="1"/>
</dbReference>
<dbReference type="Proteomes" id="UP000009168">
    <property type="component" value="Unassembled WGS sequence"/>
</dbReference>
<organism evidence="3 4">
    <name type="scientific">Tetrahymena thermophila (strain SB210)</name>
    <dbReference type="NCBI Taxonomy" id="312017"/>
    <lineage>
        <taxon>Eukaryota</taxon>
        <taxon>Sar</taxon>
        <taxon>Alveolata</taxon>
        <taxon>Ciliophora</taxon>
        <taxon>Intramacronucleata</taxon>
        <taxon>Oligohymenophorea</taxon>
        <taxon>Hymenostomatida</taxon>
        <taxon>Tetrahymenina</taxon>
        <taxon>Tetrahymenidae</taxon>
        <taxon>Tetrahymena</taxon>
    </lineage>
</organism>
<feature type="compositionally biased region" description="Polar residues" evidence="2">
    <location>
        <begin position="1005"/>
        <end position="1017"/>
    </location>
</feature>
<gene>
    <name evidence="3" type="ORF">TTHERM_00189020</name>
</gene>
<dbReference type="RefSeq" id="XP_001016578.1">
    <property type="nucleotide sequence ID" value="XM_001016578.1"/>
</dbReference>
<dbReference type="KEGG" id="tet:TTHERM_00189020"/>
<feature type="region of interest" description="Disordered" evidence="2">
    <location>
        <begin position="1296"/>
        <end position="1396"/>
    </location>
</feature>
<protein>
    <recommendedName>
        <fullName evidence="5">EF-hand domain-containing protein</fullName>
    </recommendedName>
</protein>
<keyword evidence="4" id="KW-1185">Reference proteome</keyword>
<feature type="compositionally biased region" description="Low complexity" evidence="2">
    <location>
        <begin position="46"/>
        <end position="71"/>
    </location>
</feature>
<accession>I7MEG9</accession>
<dbReference type="HOGENOM" id="CLU_235399_0_0_1"/>
<dbReference type="OrthoDB" id="301781at2759"/>
<proteinExistence type="predicted"/>
<evidence type="ECO:0000256" key="1">
    <source>
        <dbReference type="SAM" id="Coils"/>
    </source>
</evidence>
<dbReference type="InParanoid" id="I7MEG9"/>
<feature type="region of interest" description="Disordered" evidence="2">
    <location>
        <begin position="1"/>
        <end position="110"/>
    </location>
</feature>
<dbReference type="EMBL" id="GG662693">
    <property type="protein sequence ID" value="EAR96333.1"/>
    <property type="molecule type" value="Genomic_DNA"/>
</dbReference>
<dbReference type="PANTHER" id="PTHR34894:SF5">
    <property type="entry name" value="EF-HAND DOMAIN-CONTAINING PROTEIN"/>
    <property type="match status" value="1"/>
</dbReference>
<feature type="coiled-coil region" evidence="1">
    <location>
        <begin position="689"/>
        <end position="794"/>
    </location>
</feature>
<feature type="coiled-coil region" evidence="1">
    <location>
        <begin position="1235"/>
        <end position="1262"/>
    </location>
</feature>
<evidence type="ECO:0000313" key="4">
    <source>
        <dbReference type="Proteomes" id="UP000009168"/>
    </source>
</evidence>
<feature type="compositionally biased region" description="Basic and acidic residues" evidence="2">
    <location>
        <begin position="101"/>
        <end position="110"/>
    </location>
</feature>
<feature type="region of interest" description="Disordered" evidence="2">
    <location>
        <begin position="560"/>
        <end position="588"/>
    </location>
</feature>
<feature type="compositionally biased region" description="Polar residues" evidence="2">
    <location>
        <begin position="1091"/>
        <end position="1102"/>
    </location>
</feature>